<name>A0A0F8JIB4_METMZ</name>
<dbReference type="AlphaFoldDB" id="A0A0F8JIB4"/>
<evidence type="ECO:0000313" key="3">
    <source>
        <dbReference type="Proteomes" id="UP000033987"/>
    </source>
</evidence>
<gene>
    <name evidence="1" type="ORF">DU63_11480</name>
    <name evidence="2" type="ORF">DU65_07010</name>
</gene>
<organism evidence="1 4">
    <name type="scientific">Methanosarcina mazei</name>
    <name type="common">Methanosarcina frisia</name>
    <dbReference type="NCBI Taxonomy" id="2209"/>
    <lineage>
        <taxon>Archaea</taxon>
        <taxon>Methanobacteriati</taxon>
        <taxon>Methanobacteriota</taxon>
        <taxon>Stenosarchaea group</taxon>
        <taxon>Methanomicrobia</taxon>
        <taxon>Methanosarcinales</taxon>
        <taxon>Methanosarcinaceae</taxon>
        <taxon>Methanosarcina</taxon>
    </lineage>
</organism>
<dbReference type="EMBL" id="JJPO01000029">
    <property type="protein sequence ID" value="KKG75488.1"/>
    <property type="molecule type" value="Genomic_DNA"/>
</dbReference>
<reference evidence="3 4" key="1">
    <citation type="journal article" date="2015" name="ISME J.">
        <title>Genomic and phenotypic differentiation among Methanosarcina mazei populations from Columbia River sediment.</title>
        <authorList>
            <person name="Youngblut N.D."/>
            <person name="Wirth J.S."/>
            <person name="Henriksen J.R."/>
            <person name="Smith M."/>
            <person name="Simon H."/>
            <person name="Metcalf W.W."/>
            <person name="Whitaker R.J."/>
        </authorList>
    </citation>
    <scope>NUCLEOTIDE SEQUENCE [LARGE SCALE GENOMIC DNA]</scope>
    <source>
        <strain evidence="2 3">1.F.A.1B.4</strain>
        <strain evidence="1 4">3.H.A.2.1</strain>
    </source>
</reference>
<dbReference type="EMBL" id="JJQC01000031">
    <property type="protein sequence ID" value="KKH24079.1"/>
    <property type="molecule type" value="Genomic_DNA"/>
</dbReference>
<dbReference type="PATRIC" id="fig|2209.43.peg.2507"/>
<dbReference type="Proteomes" id="UP000033987">
    <property type="component" value="Unassembled WGS sequence"/>
</dbReference>
<accession>A0A0F8JIB4</accession>
<evidence type="ECO:0000313" key="4">
    <source>
        <dbReference type="Proteomes" id="UP000034001"/>
    </source>
</evidence>
<protein>
    <submittedName>
        <fullName evidence="1">Uncharacterized protein</fullName>
    </submittedName>
</protein>
<sequence>MAPLSLKDDIMDLLKLIKEKCDSFSDPEIVQGLGSVTSHIEIAERHLDKGKTGEDYLFTDVVYRTNQAFEGSLKEAYRVLTGNKPEKLTPYKIEQYLEQNSILKERVLSLFKNYREEWRNKSTHDYKLYFSEQEAFLAIVNICAFFNILLDQMIEKKAYIQEKIELSKSGTFTPKQIQDKNLLEQIIQLLVKFSNDVPSKVQGTSMPRYFERELIGMLDAYMDAADEQIEVITEYAIPAGERKLYADFLVRKGESSLLIEIKNPTKSIATLLNHGKEQLFTYMNASGINDGILYIPPLRNDSTKMITREVELKIDDVKKRVVEIFPEKYFA</sequence>
<dbReference type="Proteomes" id="UP000034001">
    <property type="component" value="Unassembled WGS sequence"/>
</dbReference>
<evidence type="ECO:0000313" key="1">
    <source>
        <dbReference type="EMBL" id="KKG75488.1"/>
    </source>
</evidence>
<evidence type="ECO:0000313" key="2">
    <source>
        <dbReference type="EMBL" id="KKH24079.1"/>
    </source>
</evidence>
<proteinExistence type="predicted"/>
<comment type="caution">
    <text evidence="1">The sequence shown here is derived from an EMBL/GenBank/DDBJ whole genome shotgun (WGS) entry which is preliminary data.</text>
</comment>